<gene>
    <name evidence="5" type="primary">scpB</name>
    <name evidence="5" type="ORF">GM173_03530</name>
</gene>
<protein>
    <submittedName>
        <fullName evidence="5">SMC-Scp complex subunit ScpB</fullName>
    </submittedName>
</protein>
<dbReference type="PIRSF" id="PIRSF019345">
    <property type="entry name" value="ScpB"/>
    <property type="match status" value="1"/>
</dbReference>
<evidence type="ECO:0000256" key="1">
    <source>
        <dbReference type="ARBA" id="ARBA00022490"/>
    </source>
</evidence>
<dbReference type="InterPro" id="IPR036390">
    <property type="entry name" value="WH_DNA-bd_sf"/>
</dbReference>
<evidence type="ECO:0000256" key="2">
    <source>
        <dbReference type="ARBA" id="ARBA00022618"/>
    </source>
</evidence>
<proteinExistence type="predicted"/>
<keyword evidence="6" id="KW-1185">Reference proteome</keyword>
<evidence type="ECO:0000313" key="5">
    <source>
        <dbReference type="EMBL" id="MBM5570647.1"/>
    </source>
</evidence>
<keyword evidence="1" id="KW-0963">Cytoplasm</keyword>
<dbReference type="EMBL" id="WOFE01000001">
    <property type="protein sequence ID" value="MBM5570647.1"/>
    <property type="molecule type" value="Genomic_DNA"/>
</dbReference>
<keyword evidence="4" id="KW-0131">Cell cycle</keyword>
<name>A0ABS2C921_9NEIS</name>
<evidence type="ECO:0000313" key="6">
    <source>
        <dbReference type="Proteomes" id="UP001195660"/>
    </source>
</evidence>
<evidence type="ECO:0000256" key="3">
    <source>
        <dbReference type="ARBA" id="ARBA00022829"/>
    </source>
</evidence>
<organism evidence="5 6">
    <name type="scientific">Deefgea chitinilytica</name>
    <dbReference type="NCBI Taxonomy" id="570276"/>
    <lineage>
        <taxon>Bacteria</taxon>
        <taxon>Pseudomonadati</taxon>
        <taxon>Pseudomonadota</taxon>
        <taxon>Betaproteobacteria</taxon>
        <taxon>Neisseriales</taxon>
        <taxon>Chitinibacteraceae</taxon>
        <taxon>Deefgea</taxon>
    </lineage>
</organism>
<dbReference type="Gene3D" id="1.10.10.10">
    <property type="entry name" value="Winged helix-like DNA-binding domain superfamily/Winged helix DNA-binding domain"/>
    <property type="match status" value="2"/>
</dbReference>
<dbReference type="NCBIfam" id="TIGR00281">
    <property type="entry name" value="SMC-Scp complex subunit ScpB"/>
    <property type="match status" value="1"/>
</dbReference>
<dbReference type="PANTHER" id="PTHR34298:SF2">
    <property type="entry name" value="SEGREGATION AND CONDENSATION PROTEIN B"/>
    <property type="match status" value="1"/>
</dbReference>
<accession>A0ABS2C921</accession>
<comment type="caution">
    <text evidence="5">The sequence shown here is derived from an EMBL/GenBank/DDBJ whole genome shotgun (WGS) entry which is preliminary data.</text>
</comment>
<dbReference type="RefSeq" id="WP_203569934.1">
    <property type="nucleotide sequence ID" value="NZ_WOFE01000001.1"/>
</dbReference>
<dbReference type="SUPFAM" id="SSF46785">
    <property type="entry name" value="Winged helix' DNA-binding domain"/>
    <property type="match status" value="2"/>
</dbReference>
<evidence type="ECO:0000256" key="4">
    <source>
        <dbReference type="ARBA" id="ARBA00023306"/>
    </source>
</evidence>
<dbReference type="Proteomes" id="UP001195660">
    <property type="component" value="Unassembled WGS sequence"/>
</dbReference>
<dbReference type="PANTHER" id="PTHR34298">
    <property type="entry name" value="SEGREGATION AND CONDENSATION PROTEIN B"/>
    <property type="match status" value="1"/>
</dbReference>
<dbReference type="Pfam" id="PF04079">
    <property type="entry name" value="SMC_ScpB"/>
    <property type="match status" value="1"/>
</dbReference>
<dbReference type="InterPro" id="IPR005234">
    <property type="entry name" value="ScpB_csome_segregation"/>
</dbReference>
<dbReference type="InterPro" id="IPR036388">
    <property type="entry name" value="WH-like_DNA-bd_sf"/>
</dbReference>
<keyword evidence="3" id="KW-0159">Chromosome partition</keyword>
<sequence>MNSTNYNTIIETLLLVSQEALTVTQLRKILNDNLSHAQVLQCLLEIGQSWQGKGVELIELANGWRFRAKPEMQIYLAQLNPEKPPRYSRAVMETLAIIAYKQPVTRGEIEEIRGVAVSSQIIQTLKERGWLDVVGHKEVPGRPELLATNRTFLSDLGLKSLAELPALSQLTELLATVN</sequence>
<keyword evidence="2" id="KW-0132">Cell division</keyword>
<reference evidence="5 6" key="1">
    <citation type="submission" date="2019-11" db="EMBL/GenBank/DDBJ databases">
        <title>Novel Deefgea species.</title>
        <authorList>
            <person name="Han J.-H."/>
        </authorList>
    </citation>
    <scope>NUCLEOTIDE SEQUENCE [LARGE SCALE GENOMIC DNA]</scope>
    <source>
        <strain evidence="5 6">LMG 24817</strain>
    </source>
</reference>